<gene>
    <name evidence="2" type="ORF">HZY85_06660</name>
</gene>
<protein>
    <submittedName>
        <fullName evidence="2">Uncharacterized protein</fullName>
    </submittedName>
</protein>
<organism evidence="2 3">
    <name type="scientific">Gemelliphila palaticanis</name>
    <dbReference type="NCBI Taxonomy" id="81950"/>
    <lineage>
        <taxon>Bacteria</taxon>
        <taxon>Bacillati</taxon>
        <taxon>Bacillota</taxon>
        <taxon>Bacilli</taxon>
        <taxon>Bacillales</taxon>
        <taxon>Gemellaceae</taxon>
        <taxon>Gemelliphila</taxon>
    </lineage>
</organism>
<reference evidence="2 3" key="1">
    <citation type="submission" date="2020-07" db="EMBL/GenBank/DDBJ databases">
        <title>MOT database genomes.</title>
        <authorList>
            <person name="Joseph S."/>
            <person name="Aduse-Opoku J."/>
            <person name="Hashim A."/>
            <person name="Wade W."/>
            <person name="Curtis M."/>
        </authorList>
    </citation>
    <scope>NUCLEOTIDE SEQUENCE [LARGE SCALE GENOMIC DNA]</scope>
    <source>
        <strain evidence="2 3">CIP 106318</strain>
    </source>
</reference>
<feature type="region of interest" description="Disordered" evidence="1">
    <location>
        <begin position="24"/>
        <end position="48"/>
    </location>
</feature>
<name>A0ABX2SZQ8_9BACL</name>
<accession>A0ABX2SZQ8</accession>
<evidence type="ECO:0000313" key="3">
    <source>
        <dbReference type="Proteomes" id="UP000531840"/>
    </source>
</evidence>
<evidence type="ECO:0000256" key="1">
    <source>
        <dbReference type="SAM" id="MobiDB-lite"/>
    </source>
</evidence>
<proteinExistence type="predicted"/>
<comment type="caution">
    <text evidence="2">The sequence shown here is derived from an EMBL/GenBank/DDBJ whole genome shotgun (WGS) entry which is preliminary data.</text>
</comment>
<dbReference type="RefSeq" id="WP_179941651.1">
    <property type="nucleotide sequence ID" value="NZ_JACBYF010000015.1"/>
</dbReference>
<feature type="compositionally biased region" description="Pro residues" evidence="1">
    <location>
        <begin position="28"/>
        <end position="40"/>
    </location>
</feature>
<keyword evidence="3" id="KW-1185">Reference proteome</keyword>
<sequence>MKYSKLKIEEIHFTSDDVVTTSGLVAPVWPPPLPPPPPAPDPEDDGEE</sequence>
<evidence type="ECO:0000313" key="2">
    <source>
        <dbReference type="EMBL" id="NYS47867.1"/>
    </source>
</evidence>
<dbReference type="EMBL" id="JACBYF010000015">
    <property type="protein sequence ID" value="NYS47867.1"/>
    <property type="molecule type" value="Genomic_DNA"/>
</dbReference>
<dbReference type="Proteomes" id="UP000531840">
    <property type="component" value="Unassembled WGS sequence"/>
</dbReference>